<dbReference type="InterPro" id="IPR011330">
    <property type="entry name" value="Glyco_hydro/deAcase_b/a-brl"/>
</dbReference>
<evidence type="ECO:0000313" key="3">
    <source>
        <dbReference type="Proteomes" id="UP000734854"/>
    </source>
</evidence>
<organism evidence="2 3">
    <name type="scientific">Zingiber officinale</name>
    <name type="common">Ginger</name>
    <name type="synonym">Amomum zingiber</name>
    <dbReference type="NCBI Taxonomy" id="94328"/>
    <lineage>
        <taxon>Eukaryota</taxon>
        <taxon>Viridiplantae</taxon>
        <taxon>Streptophyta</taxon>
        <taxon>Embryophyta</taxon>
        <taxon>Tracheophyta</taxon>
        <taxon>Spermatophyta</taxon>
        <taxon>Magnoliopsida</taxon>
        <taxon>Liliopsida</taxon>
        <taxon>Zingiberales</taxon>
        <taxon>Zingiberaceae</taxon>
        <taxon>Zingiber</taxon>
    </lineage>
</organism>
<dbReference type="InterPro" id="IPR037094">
    <property type="entry name" value="Glyco_hydro_38_cen_sf"/>
</dbReference>
<accession>A0A8J5HL87</accession>
<dbReference type="GO" id="GO:0006013">
    <property type="term" value="P:mannose metabolic process"/>
    <property type="evidence" value="ECO:0007669"/>
    <property type="project" value="InterPro"/>
</dbReference>
<gene>
    <name evidence="2" type="ORF">ZIOFF_018798</name>
</gene>
<dbReference type="Gene3D" id="3.20.110.10">
    <property type="entry name" value="Glycoside hydrolase 38, N terminal domain"/>
    <property type="match status" value="1"/>
</dbReference>
<proteinExistence type="predicted"/>
<dbReference type="Proteomes" id="UP000734854">
    <property type="component" value="Unassembled WGS sequence"/>
</dbReference>
<reference evidence="2 3" key="1">
    <citation type="submission" date="2020-08" db="EMBL/GenBank/DDBJ databases">
        <title>Plant Genome Project.</title>
        <authorList>
            <person name="Zhang R.-G."/>
        </authorList>
    </citation>
    <scope>NUCLEOTIDE SEQUENCE [LARGE SCALE GENOMIC DNA]</scope>
    <source>
        <tissue evidence="2">Rhizome</tissue>
    </source>
</reference>
<dbReference type="GO" id="GO:0004559">
    <property type="term" value="F:alpha-mannosidase activity"/>
    <property type="evidence" value="ECO:0007669"/>
    <property type="project" value="InterPro"/>
</dbReference>
<evidence type="ECO:0000313" key="2">
    <source>
        <dbReference type="EMBL" id="KAG6521673.1"/>
    </source>
</evidence>
<name>A0A8J5HL87_ZINOF</name>
<feature type="domain" description="Glycoside hydrolase family 38 N-terminal" evidence="1">
    <location>
        <begin position="11"/>
        <end position="230"/>
    </location>
</feature>
<dbReference type="AlphaFoldDB" id="A0A8J5HL87"/>
<keyword evidence="3" id="KW-1185">Reference proteome</keyword>
<comment type="caution">
    <text evidence="2">The sequence shown here is derived from an EMBL/GenBank/DDBJ whole genome shotgun (WGS) entry which is preliminary data.</text>
</comment>
<sequence>MTLKNYIFALFFLQLGFDSVHFARIDYQDRQKRKLDKSLEVIWRGSRTFGSSSQVNFLPFCFKGLFLLLYFDIVLPQIFANAFPVHYSAPSGFSFDITDDDSYPIPVQDDPQLFDYNVEERVNDFIAAAMTQANVTRTNHIMWTMGDDFKYQYAEAYFKQMDKLIHYANKAMHFDAHLLFAYMASALSTVQKQLLAQDGRVHALYSTPSIYTDAKNAENESWPLKTDDYFP</sequence>
<dbReference type="InterPro" id="IPR050843">
    <property type="entry name" value="Glycosyl_Hydrlase_38"/>
</dbReference>
<dbReference type="InterPro" id="IPR000602">
    <property type="entry name" value="Glyco_hydro_38_N"/>
</dbReference>
<protein>
    <recommendedName>
        <fullName evidence="1">Glycoside hydrolase family 38 N-terminal domain-containing protein</fullName>
    </recommendedName>
</protein>
<dbReference type="PANTHER" id="PTHR11607:SF61">
    <property type="entry name" value="ALPHA-MANNOSIDASE"/>
    <property type="match status" value="1"/>
</dbReference>
<dbReference type="SUPFAM" id="SSF88713">
    <property type="entry name" value="Glycoside hydrolase/deacetylase"/>
    <property type="match status" value="1"/>
</dbReference>
<evidence type="ECO:0000259" key="1">
    <source>
        <dbReference type="Pfam" id="PF01074"/>
    </source>
</evidence>
<dbReference type="Pfam" id="PF01074">
    <property type="entry name" value="Glyco_hydro_38N"/>
    <property type="match status" value="1"/>
</dbReference>
<dbReference type="Gene3D" id="1.20.1270.50">
    <property type="entry name" value="Glycoside hydrolase family 38, central domain"/>
    <property type="match status" value="1"/>
</dbReference>
<dbReference type="EMBL" id="JACMSC010000005">
    <property type="protein sequence ID" value="KAG6521673.1"/>
    <property type="molecule type" value="Genomic_DNA"/>
</dbReference>
<dbReference type="InterPro" id="IPR027291">
    <property type="entry name" value="Glyco_hydro_38_N_sf"/>
</dbReference>
<dbReference type="PANTHER" id="PTHR11607">
    <property type="entry name" value="ALPHA-MANNOSIDASE"/>
    <property type="match status" value="1"/>
</dbReference>